<organism evidence="1 2">
    <name type="scientific">Rotaria sordida</name>
    <dbReference type="NCBI Taxonomy" id="392033"/>
    <lineage>
        <taxon>Eukaryota</taxon>
        <taxon>Metazoa</taxon>
        <taxon>Spiralia</taxon>
        <taxon>Gnathifera</taxon>
        <taxon>Rotifera</taxon>
        <taxon>Eurotatoria</taxon>
        <taxon>Bdelloidea</taxon>
        <taxon>Philodinida</taxon>
        <taxon>Philodinidae</taxon>
        <taxon>Rotaria</taxon>
    </lineage>
</organism>
<name>A0A815RZT7_9BILA</name>
<proteinExistence type="predicted"/>
<accession>A0A815RZT7</accession>
<sequence>MPQKSKRRRQTATAIGRRWTTEIFVRLDNDSDEQTLMNSSHLSENDKQEFSLRDKISIEDIGDLFEVVKSQCSIRSLSTKTTNNLIRPKSTCRADLRRWGFDNARTLNAKEFPLEGFGMKPGTRYPINQIQYMDEHGKQKIVDCYFTGGANKGKPKGLLILAEELKIKVPANIKLEELKRLLSLHKAFQN</sequence>
<protein>
    <submittedName>
        <fullName evidence="1">Uncharacterized protein</fullName>
    </submittedName>
</protein>
<comment type="caution">
    <text evidence="1">The sequence shown here is derived from an EMBL/GenBank/DDBJ whole genome shotgun (WGS) entry which is preliminary data.</text>
</comment>
<dbReference type="AlphaFoldDB" id="A0A815RZT7"/>
<gene>
    <name evidence="1" type="ORF">RFH988_LOCUS38073</name>
</gene>
<evidence type="ECO:0000313" key="2">
    <source>
        <dbReference type="Proteomes" id="UP000663882"/>
    </source>
</evidence>
<reference evidence="1" key="1">
    <citation type="submission" date="2021-02" db="EMBL/GenBank/DDBJ databases">
        <authorList>
            <person name="Nowell W R."/>
        </authorList>
    </citation>
    <scope>NUCLEOTIDE SEQUENCE</scope>
</reference>
<dbReference type="EMBL" id="CAJNOO010008529">
    <property type="protein sequence ID" value="CAF1483015.1"/>
    <property type="molecule type" value="Genomic_DNA"/>
</dbReference>
<evidence type="ECO:0000313" key="1">
    <source>
        <dbReference type="EMBL" id="CAF1483015.1"/>
    </source>
</evidence>
<dbReference type="Proteomes" id="UP000663882">
    <property type="component" value="Unassembled WGS sequence"/>
</dbReference>
<feature type="non-terminal residue" evidence="1">
    <location>
        <position position="1"/>
    </location>
</feature>